<name>A0A819NB88_9BILA</name>
<comment type="caution">
    <text evidence="1">The sequence shown here is derived from an EMBL/GenBank/DDBJ whole genome shotgun (WGS) entry which is preliminary data.</text>
</comment>
<gene>
    <name evidence="1" type="ORF">KXQ929_LOCUS28065</name>
</gene>
<proteinExistence type="predicted"/>
<sequence length="138" mass="16173">MLEENEYDDNDDEPEDPPIILKQQKQTTWLYMSLYVLLYVGLRNPQAQVITIAPITLNIFDELYLEYNETLSCPCSTTMVPYKNFVSQKFTFHPVCSSIFVSQQWIEALYLFNASKYVPFDFRTTASSQSIHYDETCH</sequence>
<organism evidence="1 2">
    <name type="scientific">Adineta steineri</name>
    <dbReference type="NCBI Taxonomy" id="433720"/>
    <lineage>
        <taxon>Eukaryota</taxon>
        <taxon>Metazoa</taxon>
        <taxon>Spiralia</taxon>
        <taxon>Gnathifera</taxon>
        <taxon>Rotifera</taxon>
        <taxon>Eurotatoria</taxon>
        <taxon>Bdelloidea</taxon>
        <taxon>Adinetida</taxon>
        <taxon>Adinetidae</taxon>
        <taxon>Adineta</taxon>
    </lineage>
</organism>
<dbReference type="Proteomes" id="UP000663868">
    <property type="component" value="Unassembled WGS sequence"/>
</dbReference>
<protein>
    <submittedName>
        <fullName evidence="1">Uncharacterized protein</fullName>
    </submittedName>
</protein>
<dbReference type="EMBL" id="CAJOBB010002727">
    <property type="protein sequence ID" value="CAF3993792.1"/>
    <property type="molecule type" value="Genomic_DNA"/>
</dbReference>
<accession>A0A819NB88</accession>
<evidence type="ECO:0000313" key="2">
    <source>
        <dbReference type="Proteomes" id="UP000663868"/>
    </source>
</evidence>
<evidence type="ECO:0000313" key="1">
    <source>
        <dbReference type="EMBL" id="CAF3993792.1"/>
    </source>
</evidence>
<dbReference type="AlphaFoldDB" id="A0A819NB88"/>
<reference evidence="1" key="1">
    <citation type="submission" date="2021-02" db="EMBL/GenBank/DDBJ databases">
        <authorList>
            <person name="Nowell W R."/>
        </authorList>
    </citation>
    <scope>NUCLEOTIDE SEQUENCE</scope>
</reference>